<dbReference type="EMBL" id="PRLP01000012">
    <property type="protein sequence ID" value="PPC78693.1"/>
    <property type="molecule type" value="Genomic_DNA"/>
</dbReference>
<evidence type="ECO:0000259" key="2">
    <source>
        <dbReference type="Pfam" id="PF00582"/>
    </source>
</evidence>
<dbReference type="SUPFAM" id="SSF52402">
    <property type="entry name" value="Adenine nucleotide alpha hydrolases-like"/>
    <property type="match status" value="2"/>
</dbReference>
<evidence type="ECO:0000256" key="1">
    <source>
        <dbReference type="ARBA" id="ARBA00008791"/>
    </source>
</evidence>
<proteinExistence type="inferred from homology"/>
<evidence type="ECO:0000313" key="3">
    <source>
        <dbReference type="EMBL" id="PPC78693.1"/>
    </source>
</evidence>
<organism evidence="3 4">
    <name type="scientific">Proteobacteria bacterium 228</name>
    <dbReference type="NCBI Taxonomy" id="2083153"/>
    <lineage>
        <taxon>Bacteria</taxon>
        <taxon>Pseudomonadati</taxon>
        <taxon>Pseudomonadota</taxon>
    </lineage>
</organism>
<dbReference type="InterPro" id="IPR006016">
    <property type="entry name" value="UspA"/>
</dbReference>
<dbReference type="InterPro" id="IPR006015">
    <property type="entry name" value="Universal_stress_UspA"/>
</dbReference>
<comment type="similarity">
    <text evidence="1">Belongs to the universal stress protein A family.</text>
</comment>
<dbReference type="CDD" id="cd00293">
    <property type="entry name" value="USP-like"/>
    <property type="match status" value="2"/>
</dbReference>
<name>A0A2S5KVE9_9PROT</name>
<gene>
    <name evidence="3" type="ORF">C4K68_04095</name>
</gene>
<dbReference type="Pfam" id="PF00582">
    <property type="entry name" value="Usp"/>
    <property type="match status" value="2"/>
</dbReference>
<dbReference type="Gene3D" id="3.40.50.12370">
    <property type="match status" value="1"/>
</dbReference>
<feature type="domain" description="UspA" evidence="2">
    <location>
        <begin position="1"/>
        <end position="156"/>
    </location>
</feature>
<dbReference type="PANTHER" id="PTHR46268:SF6">
    <property type="entry name" value="UNIVERSAL STRESS PROTEIN UP12"/>
    <property type="match status" value="1"/>
</dbReference>
<dbReference type="PANTHER" id="PTHR46268">
    <property type="entry name" value="STRESS RESPONSE PROTEIN NHAX"/>
    <property type="match status" value="1"/>
</dbReference>
<dbReference type="Proteomes" id="UP000238196">
    <property type="component" value="Unassembled WGS sequence"/>
</dbReference>
<accession>A0A2S5KVE9</accession>
<dbReference type="AlphaFoldDB" id="A0A2S5KVE9"/>
<evidence type="ECO:0000313" key="4">
    <source>
        <dbReference type="Proteomes" id="UP000238196"/>
    </source>
</evidence>
<comment type="caution">
    <text evidence="3">The sequence shown here is derived from an EMBL/GenBank/DDBJ whole genome shotgun (WGS) entry which is preliminary data.</text>
</comment>
<sequence length="285" mass="31013">MTEQVYACIDGSVSTRAVCDYAAWASQRLSTSLILLHVLDKESYPVAADYSGNIGLGSQEQLLKQLAALDEERAKLAIQHGLHMLEAARERVKNDGVANAGCMQRHGDLVDCIAEQQSDMRVLVMGKQGAGETHPGRQVGTHLESVIRTLHRPILVSTGTFKAPERVLFAFDGSQTSRKGIERLVSSPLLTGLQIDILLVGADTVEHKEQVKWAASTLTAAGFRVPGTAIRAGEVDEVIQHYCQQEKIDLLVMGAYGHSRIRQFLVGSTTTSMITKSAIPLLILR</sequence>
<feature type="domain" description="UspA" evidence="2">
    <location>
        <begin position="204"/>
        <end position="285"/>
    </location>
</feature>
<dbReference type="PRINTS" id="PR01438">
    <property type="entry name" value="UNVRSLSTRESS"/>
</dbReference>
<reference evidence="3 4" key="1">
    <citation type="submission" date="2018-02" db="EMBL/GenBank/DDBJ databases">
        <title>novel marine gammaproteobacteria from coastal saline agro ecosystem.</title>
        <authorList>
            <person name="Krishnan R."/>
            <person name="Ramesh Kumar N."/>
        </authorList>
    </citation>
    <scope>NUCLEOTIDE SEQUENCE [LARGE SCALE GENOMIC DNA]</scope>
    <source>
        <strain evidence="3 4">228</strain>
    </source>
</reference>
<protein>
    <submittedName>
        <fullName evidence="3">Universal stress protein UspA</fullName>
    </submittedName>
</protein>
<dbReference type="OrthoDB" id="9804721at2"/>